<dbReference type="STRING" id="47428.A0A284QQG4"/>
<feature type="region of interest" description="Disordered" evidence="1">
    <location>
        <begin position="459"/>
        <end position="496"/>
    </location>
</feature>
<dbReference type="OMA" id="MWAQLSP"/>
<reference evidence="3" key="1">
    <citation type="journal article" date="2017" name="Nat. Ecol. Evol.">
        <title>Genome expansion and lineage-specific genetic innovations in the forest pathogenic fungi Armillaria.</title>
        <authorList>
            <person name="Sipos G."/>
            <person name="Prasanna A.N."/>
            <person name="Walter M.C."/>
            <person name="O'Connor E."/>
            <person name="Balint B."/>
            <person name="Krizsan K."/>
            <person name="Kiss B."/>
            <person name="Hess J."/>
            <person name="Varga T."/>
            <person name="Slot J."/>
            <person name="Riley R."/>
            <person name="Boka B."/>
            <person name="Rigling D."/>
            <person name="Barry K."/>
            <person name="Lee J."/>
            <person name="Mihaltcheva S."/>
            <person name="LaButti K."/>
            <person name="Lipzen A."/>
            <person name="Waldron R."/>
            <person name="Moloney N.M."/>
            <person name="Sperisen C."/>
            <person name="Kredics L."/>
            <person name="Vagvoelgyi C."/>
            <person name="Patrignani A."/>
            <person name="Fitzpatrick D."/>
            <person name="Nagy I."/>
            <person name="Doyle S."/>
            <person name="Anderson J.B."/>
            <person name="Grigoriev I.V."/>
            <person name="Gueldener U."/>
            <person name="Muensterkoetter M."/>
            <person name="Nagy L.G."/>
        </authorList>
    </citation>
    <scope>NUCLEOTIDE SEQUENCE [LARGE SCALE GENOMIC DNA]</scope>
    <source>
        <strain evidence="3">C18/9</strain>
    </source>
</reference>
<feature type="compositionally biased region" description="Low complexity" evidence="1">
    <location>
        <begin position="428"/>
        <end position="437"/>
    </location>
</feature>
<evidence type="ECO:0000313" key="2">
    <source>
        <dbReference type="EMBL" id="SJK98690.1"/>
    </source>
</evidence>
<feature type="compositionally biased region" description="Basic and acidic residues" evidence="1">
    <location>
        <begin position="80"/>
        <end position="90"/>
    </location>
</feature>
<gene>
    <name evidence="2" type="ORF">ARMOST_01959</name>
</gene>
<feature type="compositionally biased region" description="Polar residues" evidence="1">
    <location>
        <begin position="93"/>
        <end position="109"/>
    </location>
</feature>
<feature type="region of interest" description="Disordered" evidence="1">
    <location>
        <begin position="402"/>
        <end position="437"/>
    </location>
</feature>
<feature type="region of interest" description="Disordered" evidence="1">
    <location>
        <begin position="623"/>
        <end position="645"/>
    </location>
</feature>
<dbReference type="Proteomes" id="UP000219338">
    <property type="component" value="Unassembled WGS sequence"/>
</dbReference>
<dbReference type="EMBL" id="FUEG01000001">
    <property type="protein sequence ID" value="SJK98690.1"/>
    <property type="molecule type" value="Genomic_DNA"/>
</dbReference>
<protein>
    <submittedName>
        <fullName evidence="2">Uncharacterized protein</fullName>
    </submittedName>
</protein>
<feature type="compositionally biased region" description="Polar residues" evidence="1">
    <location>
        <begin position="267"/>
        <end position="280"/>
    </location>
</feature>
<feature type="compositionally biased region" description="Low complexity" evidence="1">
    <location>
        <begin position="532"/>
        <end position="555"/>
    </location>
</feature>
<evidence type="ECO:0000313" key="3">
    <source>
        <dbReference type="Proteomes" id="UP000219338"/>
    </source>
</evidence>
<name>A0A284QQG4_ARMOS</name>
<feature type="compositionally biased region" description="Low complexity" evidence="1">
    <location>
        <begin position="217"/>
        <end position="230"/>
    </location>
</feature>
<proteinExistence type="predicted"/>
<feature type="compositionally biased region" description="Polar residues" evidence="1">
    <location>
        <begin position="883"/>
        <end position="900"/>
    </location>
</feature>
<feature type="region of interest" description="Disordered" evidence="1">
    <location>
        <begin position="807"/>
        <end position="836"/>
    </location>
</feature>
<feature type="compositionally biased region" description="Polar residues" evidence="1">
    <location>
        <begin position="302"/>
        <end position="313"/>
    </location>
</feature>
<feature type="compositionally biased region" description="Polar residues" evidence="1">
    <location>
        <begin position="18"/>
        <end position="29"/>
    </location>
</feature>
<feature type="compositionally biased region" description="Polar residues" evidence="1">
    <location>
        <begin position="463"/>
        <end position="475"/>
    </location>
</feature>
<evidence type="ECO:0000256" key="1">
    <source>
        <dbReference type="SAM" id="MobiDB-lite"/>
    </source>
</evidence>
<feature type="region of interest" description="Disordered" evidence="1">
    <location>
        <begin position="1"/>
        <end position="318"/>
    </location>
</feature>
<feature type="region of interest" description="Disordered" evidence="1">
    <location>
        <begin position="856"/>
        <end position="911"/>
    </location>
</feature>
<dbReference type="AlphaFoldDB" id="A0A284QQG4"/>
<feature type="compositionally biased region" description="Polar residues" evidence="1">
    <location>
        <begin position="185"/>
        <end position="196"/>
    </location>
</feature>
<organism evidence="2 3">
    <name type="scientific">Armillaria ostoyae</name>
    <name type="common">Armillaria root rot fungus</name>
    <dbReference type="NCBI Taxonomy" id="47428"/>
    <lineage>
        <taxon>Eukaryota</taxon>
        <taxon>Fungi</taxon>
        <taxon>Dikarya</taxon>
        <taxon>Basidiomycota</taxon>
        <taxon>Agaricomycotina</taxon>
        <taxon>Agaricomycetes</taxon>
        <taxon>Agaricomycetidae</taxon>
        <taxon>Agaricales</taxon>
        <taxon>Marasmiineae</taxon>
        <taxon>Physalacriaceae</taxon>
        <taxon>Armillaria</taxon>
    </lineage>
</organism>
<sequence length="1165" mass="126321">MTTKSQPFSRLSRFGVSFKSNPSSRNRNPGKTAAEDDNWYIPYNGPVEAPRRPYAKPKERDSWGDSVYDDGEGVVQNGWDKGRPRAHTEPGRNGSSDASHRSGQPTRSYVNVDPSGGVGESPAPRISRESTPKSPFASIFSFGSPKKRAPPPSVSTKSDSKRGRRDDRESNGDDEDYYNSYYSSLVQSPLRNQYQSRPEDSRHSPSSPIGRSEHTHSPVSGQSSSSIPHPYAYVFPTGDYNDAPKTAPLMSMNSRDYDPFQRIHVHPSQTTGNGQRSSLHPASAAGHRLTNSISSPDLRLSPASSSSRTQPKSSILKGKDRWLSPETWCDALFLPKPRFKVKQDGSIQYGKGRIVSPPGSPVFTSFGQANQPPGVLSRALAQSRSMVDLPRTADLSHRHAPEPFYIGQTQPPVSVNAEAGPSRPPRPRSLSLDDLALPSPVPSLARVLEEGQILDHQRKKWQMQAQSSFQNSRARSLSRARTKSLNSKQAKQVETGTVKHPHIDFLAARSLLGNQDPMNISTKARLRTASQPSSSGGPAFSRSSHTHSNSLSKTSKSSKSHSQGHSRNESWGKKVAKTTGGALCGFDASALTPTEEKKLPFDDALAGDGTRVIRFEDPPTVRDSVVRLTPPQGPSPTPSAGSDLRMGIALSTPPMDIEDRESIRLPAHPYAQGGRYAYTNPPSRGSDYAGPHPSSVAGGDPERLDVSQRHRLPPRALNHPYAQYADRDSYSDNDRIIPNPRPDSNISPASKMWAQLSPNGKVQEILPEEIRYSPVVHAKGAGANIRHSGNIFDTIGLGEALFSAGEARGSKDSGLGASEEQGVRGHADGIPHPYSNFRQPVVYDVTRPLYFYKPAAEKPLPRQPGDDDVAATSTPQRPALAHESSSSTNRTPETNSSQASPRPLGSPDDLEHFQDLFYRPSQVIGPALSRNASSRSGLTTLANQLNQEFGERDRHLSGGSSSGSSRPGGDGMQFVLSERPEGARRGSIIPPFHPSVTIPEDVESSRASSVIERSPVEAPSDEAFKLGQVESQATPPAVSSAHRSSFIGLMSFSPGRGPPEGEDPDNTVTIRDSRALLHPSLSGLPSSDLTRSSYLTNSSLYSRMSNLSDFPVPPVQDAPPRVSYTSSYFDDQYTTRDARSVTSSKRMTFGGDEEIDQLLASLSTS</sequence>
<feature type="region of interest" description="Disordered" evidence="1">
    <location>
        <begin position="671"/>
        <end position="704"/>
    </location>
</feature>
<feature type="region of interest" description="Disordered" evidence="1">
    <location>
        <begin position="525"/>
        <end position="574"/>
    </location>
</feature>
<feature type="compositionally biased region" description="Polar residues" evidence="1">
    <location>
        <begin position="483"/>
        <end position="495"/>
    </location>
</feature>
<feature type="compositionally biased region" description="Basic and acidic residues" evidence="1">
    <location>
        <begin position="158"/>
        <end position="171"/>
    </location>
</feature>
<accession>A0A284QQG4</accession>
<dbReference type="OrthoDB" id="3228777at2759"/>
<keyword evidence="3" id="KW-1185">Reference proteome</keyword>
<feature type="region of interest" description="Disordered" evidence="1">
    <location>
        <begin position="949"/>
        <end position="1019"/>
    </location>
</feature>